<dbReference type="InterPro" id="IPR046342">
    <property type="entry name" value="CBS_dom_sf"/>
</dbReference>
<dbReference type="EMBL" id="CP127295">
    <property type="protein sequence ID" value="WIX98243.1"/>
    <property type="molecule type" value="Genomic_DNA"/>
</dbReference>
<evidence type="ECO:0000256" key="2">
    <source>
        <dbReference type="PROSITE-ProRule" id="PRU00703"/>
    </source>
</evidence>
<dbReference type="Gene3D" id="3.10.580.10">
    <property type="entry name" value="CBS-domain"/>
    <property type="match status" value="1"/>
</dbReference>
<dbReference type="InterPro" id="IPR000644">
    <property type="entry name" value="CBS_dom"/>
</dbReference>
<dbReference type="PANTHER" id="PTHR43080:SF26">
    <property type="entry name" value="REGULATORY PROTEIN"/>
    <property type="match status" value="1"/>
</dbReference>
<evidence type="ECO:0000313" key="5">
    <source>
        <dbReference type="Proteomes" id="UP001239397"/>
    </source>
</evidence>
<gene>
    <name evidence="4" type="ORF">QRX60_29750</name>
</gene>
<dbReference type="SMART" id="SM00116">
    <property type="entry name" value="CBS"/>
    <property type="match status" value="2"/>
</dbReference>
<name>A0A9Y2NE23_9PSEU</name>
<sequence length="143" mass="15041">MRAREIMSTPTIAVTPAATLREAATVMFARGFTSLPVIDPDGRLLGVLSDVDVLRELCRAGAPDSGSALEGWTRTAGSAMGPGPAVAASTRVHDLANRMAELGTRSLPVVEEGLVVGMVTLRDVLAALTGAHERLRPTARRRL</sequence>
<feature type="domain" description="CBS" evidence="3">
    <location>
        <begin position="79"/>
        <end position="134"/>
    </location>
</feature>
<dbReference type="InterPro" id="IPR051257">
    <property type="entry name" value="Diverse_CBS-Domain"/>
</dbReference>
<dbReference type="PANTHER" id="PTHR43080">
    <property type="entry name" value="CBS DOMAIN-CONTAINING PROTEIN CBSX3, MITOCHONDRIAL"/>
    <property type="match status" value="1"/>
</dbReference>
<evidence type="ECO:0000256" key="1">
    <source>
        <dbReference type="ARBA" id="ARBA00023122"/>
    </source>
</evidence>
<feature type="domain" description="CBS" evidence="3">
    <location>
        <begin position="7"/>
        <end position="65"/>
    </location>
</feature>
<keyword evidence="5" id="KW-1185">Reference proteome</keyword>
<proteinExistence type="predicted"/>
<dbReference type="AlphaFoldDB" id="A0A9Y2NE23"/>
<dbReference type="KEGG" id="amog:QRX60_29750"/>
<evidence type="ECO:0000313" key="4">
    <source>
        <dbReference type="EMBL" id="WIX98243.1"/>
    </source>
</evidence>
<evidence type="ECO:0000259" key="3">
    <source>
        <dbReference type="PROSITE" id="PS51371"/>
    </source>
</evidence>
<organism evidence="4 5">
    <name type="scientific">Amycolatopsis mongoliensis</name>
    <dbReference type="NCBI Taxonomy" id="715475"/>
    <lineage>
        <taxon>Bacteria</taxon>
        <taxon>Bacillati</taxon>
        <taxon>Actinomycetota</taxon>
        <taxon>Actinomycetes</taxon>
        <taxon>Pseudonocardiales</taxon>
        <taxon>Pseudonocardiaceae</taxon>
        <taxon>Amycolatopsis</taxon>
    </lineage>
</organism>
<accession>A0A9Y2NE23</accession>
<dbReference type="RefSeq" id="WP_285994728.1">
    <property type="nucleotide sequence ID" value="NZ_CP127295.1"/>
</dbReference>
<dbReference type="Pfam" id="PF00571">
    <property type="entry name" value="CBS"/>
    <property type="match status" value="2"/>
</dbReference>
<protein>
    <submittedName>
        <fullName evidence="4">CBS domain-containing protein</fullName>
    </submittedName>
</protein>
<keyword evidence="1 2" id="KW-0129">CBS domain</keyword>
<dbReference type="PROSITE" id="PS51371">
    <property type="entry name" value="CBS"/>
    <property type="match status" value="2"/>
</dbReference>
<reference evidence="4 5" key="1">
    <citation type="submission" date="2023-06" db="EMBL/GenBank/DDBJ databases">
        <authorList>
            <person name="Oyuntsetseg B."/>
            <person name="Kim S.B."/>
        </authorList>
    </citation>
    <scope>NUCLEOTIDE SEQUENCE [LARGE SCALE GENOMIC DNA]</scope>
    <source>
        <strain evidence="4 5">4-36</strain>
    </source>
</reference>
<dbReference type="SUPFAM" id="SSF54631">
    <property type="entry name" value="CBS-domain pair"/>
    <property type="match status" value="1"/>
</dbReference>
<dbReference type="Proteomes" id="UP001239397">
    <property type="component" value="Chromosome"/>
</dbReference>